<evidence type="ECO:0000313" key="3">
    <source>
        <dbReference type="Proteomes" id="UP000298663"/>
    </source>
</evidence>
<name>A0A4U8URV9_STECR</name>
<dbReference type="Proteomes" id="UP000298663">
    <property type="component" value="Chromosome X"/>
</dbReference>
<organism evidence="2 3">
    <name type="scientific">Steinernema carpocapsae</name>
    <name type="common">Entomopathogenic nematode</name>
    <dbReference type="NCBI Taxonomy" id="34508"/>
    <lineage>
        <taxon>Eukaryota</taxon>
        <taxon>Metazoa</taxon>
        <taxon>Ecdysozoa</taxon>
        <taxon>Nematoda</taxon>
        <taxon>Chromadorea</taxon>
        <taxon>Rhabditida</taxon>
        <taxon>Tylenchina</taxon>
        <taxon>Panagrolaimomorpha</taxon>
        <taxon>Strongyloidoidea</taxon>
        <taxon>Steinernematidae</taxon>
        <taxon>Steinernema</taxon>
    </lineage>
</organism>
<feature type="region of interest" description="Disordered" evidence="1">
    <location>
        <begin position="1"/>
        <end position="61"/>
    </location>
</feature>
<sequence length="85" mass="9599">MEKPLKAKRPKEKERNLSPPPLPPRMSDMRPNVVPSPRVVSTSPKEKSPVAHTSENNTSAETYVLENEEALKLRNPAKFLQARLL</sequence>
<reference evidence="2 3" key="2">
    <citation type="journal article" date="2019" name="G3 (Bethesda)">
        <title>Hybrid Assembly of the Genome of the Entomopathogenic Nematode Steinernema carpocapsae Identifies the X-Chromosome.</title>
        <authorList>
            <person name="Serra L."/>
            <person name="Macchietto M."/>
            <person name="Macias-Munoz A."/>
            <person name="McGill C.J."/>
            <person name="Rodriguez I.M."/>
            <person name="Rodriguez B."/>
            <person name="Murad R."/>
            <person name="Mortazavi A."/>
        </authorList>
    </citation>
    <scope>NUCLEOTIDE SEQUENCE [LARGE SCALE GENOMIC DNA]</scope>
    <source>
        <strain evidence="2 3">ALL</strain>
    </source>
</reference>
<dbReference type="EMBL" id="AZBU02000001">
    <property type="protein sequence ID" value="TMS35269.1"/>
    <property type="molecule type" value="Genomic_DNA"/>
</dbReference>
<comment type="caution">
    <text evidence="2">The sequence shown here is derived from an EMBL/GenBank/DDBJ whole genome shotgun (WGS) entry which is preliminary data.</text>
</comment>
<protein>
    <submittedName>
        <fullName evidence="2">Uncharacterized protein</fullName>
    </submittedName>
</protein>
<evidence type="ECO:0000256" key="1">
    <source>
        <dbReference type="SAM" id="MobiDB-lite"/>
    </source>
</evidence>
<feature type="compositionally biased region" description="Basic and acidic residues" evidence="1">
    <location>
        <begin position="1"/>
        <end position="16"/>
    </location>
</feature>
<dbReference type="AlphaFoldDB" id="A0A4U8URV9"/>
<feature type="compositionally biased region" description="Polar residues" evidence="1">
    <location>
        <begin position="51"/>
        <end position="61"/>
    </location>
</feature>
<dbReference type="EMBL" id="CM016762">
    <property type="protein sequence ID" value="TMS35269.1"/>
    <property type="molecule type" value="Genomic_DNA"/>
</dbReference>
<reference evidence="2 3" key="1">
    <citation type="journal article" date="2015" name="Genome Biol.">
        <title>Comparative genomics of Steinernema reveals deeply conserved gene regulatory networks.</title>
        <authorList>
            <person name="Dillman A.R."/>
            <person name="Macchietto M."/>
            <person name="Porter C.F."/>
            <person name="Rogers A."/>
            <person name="Williams B."/>
            <person name="Antoshechkin I."/>
            <person name="Lee M.M."/>
            <person name="Goodwin Z."/>
            <person name="Lu X."/>
            <person name="Lewis E.E."/>
            <person name="Goodrich-Blair H."/>
            <person name="Stock S.P."/>
            <person name="Adams B.J."/>
            <person name="Sternberg P.W."/>
            <person name="Mortazavi A."/>
        </authorList>
    </citation>
    <scope>NUCLEOTIDE SEQUENCE [LARGE SCALE GENOMIC DNA]</scope>
    <source>
        <strain evidence="2 3">ALL</strain>
    </source>
</reference>
<feature type="compositionally biased region" description="Low complexity" evidence="1">
    <location>
        <begin position="31"/>
        <end position="43"/>
    </location>
</feature>
<keyword evidence="3" id="KW-1185">Reference proteome</keyword>
<proteinExistence type="predicted"/>
<evidence type="ECO:0000313" key="2">
    <source>
        <dbReference type="EMBL" id="TMS35269.1"/>
    </source>
</evidence>
<accession>A0A4U8URV9</accession>
<gene>
    <name evidence="2" type="ORF">L596_002707</name>
</gene>